<protein>
    <submittedName>
        <fullName evidence="3">Uncharacterized protein</fullName>
    </submittedName>
</protein>
<feature type="compositionally biased region" description="Pro residues" evidence="1">
    <location>
        <begin position="141"/>
        <end position="154"/>
    </location>
</feature>
<accession>A0AAD5SNW4</accession>
<evidence type="ECO:0000256" key="2">
    <source>
        <dbReference type="SAM" id="SignalP"/>
    </source>
</evidence>
<organism evidence="3 4">
    <name type="scientific">Physocladia obscura</name>
    <dbReference type="NCBI Taxonomy" id="109957"/>
    <lineage>
        <taxon>Eukaryota</taxon>
        <taxon>Fungi</taxon>
        <taxon>Fungi incertae sedis</taxon>
        <taxon>Chytridiomycota</taxon>
        <taxon>Chytridiomycota incertae sedis</taxon>
        <taxon>Chytridiomycetes</taxon>
        <taxon>Chytridiales</taxon>
        <taxon>Chytriomycetaceae</taxon>
        <taxon>Physocladia</taxon>
    </lineage>
</organism>
<dbReference type="EMBL" id="JADGJH010004630">
    <property type="protein sequence ID" value="KAJ3085123.1"/>
    <property type="molecule type" value="Genomic_DNA"/>
</dbReference>
<gene>
    <name evidence="3" type="ORF">HK100_009160</name>
</gene>
<feature type="non-terminal residue" evidence="3">
    <location>
        <position position="1"/>
    </location>
</feature>
<keyword evidence="2" id="KW-0732">Signal</keyword>
<feature type="signal peptide" evidence="2">
    <location>
        <begin position="1"/>
        <end position="18"/>
    </location>
</feature>
<keyword evidence="4" id="KW-1185">Reference proteome</keyword>
<evidence type="ECO:0000313" key="4">
    <source>
        <dbReference type="Proteomes" id="UP001211907"/>
    </source>
</evidence>
<comment type="caution">
    <text evidence="3">The sequence shown here is derived from an EMBL/GenBank/DDBJ whole genome shotgun (WGS) entry which is preliminary data.</text>
</comment>
<evidence type="ECO:0000313" key="3">
    <source>
        <dbReference type="EMBL" id="KAJ3085123.1"/>
    </source>
</evidence>
<evidence type="ECO:0000256" key="1">
    <source>
        <dbReference type="SAM" id="MobiDB-lite"/>
    </source>
</evidence>
<dbReference type="Proteomes" id="UP001211907">
    <property type="component" value="Unassembled WGS sequence"/>
</dbReference>
<proteinExistence type="predicted"/>
<sequence>LVWLFPQWFLPLTSYAQSARTWSRRGAPPRPATCWPHSVAAPLLTTSALGPTPSTTSQGLTGNTCLLQSVSTFPIWKTVRLQVLQQQQQQHQHQQQQTQLQQLQQPAQTAQPDVSAIVSAVLTVVMPVFASRTAPEAASTLPPPPAPAPAPTVPRFPTHLQGKSVACVFTLVPAQIVHKILLLTFSFSNLHHLCMVVGEERQPGGLMLGNDGIFREADRKDMALTKIRLLMRLVCTLSRWWAIRCTGYKLTYSTGMPFALIAGWASYLDKICQWIGTGVPSAYQFGAVKEYSFAVLQPALDDLNFDFGQSQAQLRSSLIQGQIVKIP</sequence>
<dbReference type="AlphaFoldDB" id="A0AAD5SNW4"/>
<reference evidence="3" key="1">
    <citation type="submission" date="2020-05" db="EMBL/GenBank/DDBJ databases">
        <title>Phylogenomic resolution of chytrid fungi.</title>
        <authorList>
            <person name="Stajich J.E."/>
            <person name="Amses K."/>
            <person name="Simmons R."/>
            <person name="Seto K."/>
            <person name="Myers J."/>
            <person name="Bonds A."/>
            <person name="Quandt C.A."/>
            <person name="Barry K."/>
            <person name="Liu P."/>
            <person name="Grigoriev I."/>
            <person name="Longcore J.E."/>
            <person name="James T.Y."/>
        </authorList>
    </citation>
    <scope>NUCLEOTIDE SEQUENCE</scope>
    <source>
        <strain evidence="3">JEL0513</strain>
    </source>
</reference>
<feature type="region of interest" description="Disordered" evidence="1">
    <location>
        <begin position="136"/>
        <end position="155"/>
    </location>
</feature>
<feature type="chain" id="PRO_5041978600" evidence="2">
    <location>
        <begin position="19"/>
        <end position="327"/>
    </location>
</feature>
<name>A0AAD5SNW4_9FUNG</name>